<accession>A0A9K3JU90</accession>
<dbReference type="Gramene" id="mRNA:HanXRQr2_Chr01g0019441">
    <property type="protein sequence ID" value="mRNA:HanXRQr2_Chr01g0019441"/>
    <property type="gene ID" value="HanXRQr2_Chr01g0019441"/>
</dbReference>
<keyword evidence="2" id="KW-1185">Reference proteome</keyword>
<dbReference type="EMBL" id="MNCJ02000316">
    <property type="protein sequence ID" value="KAF5821831.1"/>
    <property type="molecule type" value="Genomic_DNA"/>
</dbReference>
<comment type="caution">
    <text evidence="1">The sequence shown here is derived from an EMBL/GenBank/DDBJ whole genome shotgun (WGS) entry which is preliminary data.</text>
</comment>
<sequence length="47" mass="5477">MHCICFVCYLDPIGEDKEGEGIVVEESKLPWDGIDLDYGYEEMDRTY</sequence>
<protein>
    <submittedName>
        <fullName evidence="1">Uncharacterized protein</fullName>
    </submittedName>
</protein>
<dbReference type="Proteomes" id="UP000215914">
    <property type="component" value="Unassembled WGS sequence"/>
</dbReference>
<proteinExistence type="predicted"/>
<evidence type="ECO:0000313" key="1">
    <source>
        <dbReference type="EMBL" id="KAF5821831.1"/>
    </source>
</evidence>
<gene>
    <name evidence="1" type="ORF">HanXRQr2_Chr01g0019441</name>
</gene>
<reference evidence="1" key="2">
    <citation type="submission" date="2020-06" db="EMBL/GenBank/DDBJ databases">
        <title>Helianthus annuus Genome sequencing and assembly Release 2.</title>
        <authorList>
            <person name="Gouzy J."/>
            <person name="Langlade N."/>
            <person name="Munos S."/>
        </authorList>
    </citation>
    <scope>NUCLEOTIDE SEQUENCE</scope>
    <source>
        <tissue evidence="1">Leaves</tissue>
    </source>
</reference>
<organism evidence="1 2">
    <name type="scientific">Helianthus annuus</name>
    <name type="common">Common sunflower</name>
    <dbReference type="NCBI Taxonomy" id="4232"/>
    <lineage>
        <taxon>Eukaryota</taxon>
        <taxon>Viridiplantae</taxon>
        <taxon>Streptophyta</taxon>
        <taxon>Embryophyta</taxon>
        <taxon>Tracheophyta</taxon>
        <taxon>Spermatophyta</taxon>
        <taxon>Magnoliopsida</taxon>
        <taxon>eudicotyledons</taxon>
        <taxon>Gunneridae</taxon>
        <taxon>Pentapetalae</taxon>
        <taxon>asterids</taxon>
        <taxon>campanulids</taxon>
        <taxon>Asterales</taxon>
        <taxon>Asteraceae</taxon>
        <taxon>Asteroideae</taxon>
        <taxon>Heliantheae alliance</taxon>
        <taxon>Heliantheae</taxon>
        <taxon>Helianthus</taxon>
    </lineage>
</organism>
<evidence type="ECO:0000313" key="2">
    <source>
        <dbReference type="Proteomes" id="UP000215914"/>
    </source>
</evidence>
<name>A0A9K3JU90_HELAN</name>
<dbReference type="AlphaFoldDB" id="A0A9K3JU90"/>
<reference evidence="1" key="1">
    <citation type="journal article" date="2017" name="Nature">
        <title>The sunflower genome provides insights into oil metabolism, flowering and Asterid evolution.</title>
        <authorList>
            <person name="Badouin H."/>
            <person name="Gouzy J."/>
            <person name="Grassa C.J."/>
            <person name="Murat F."/>
            <person name="Staton S.E."/>
            <person name="Cottret L."/>
            <person name="Lelandais-Briere C."/>
            <person name="Owens G.L."/>
            <person name="Carrere S."/>
            <person name="Mayjonade B."/>
            <person name="Legrand L."/>
            <person name="Gill N."/>
            <person name="Kane N.C."/>
            <person name="Bowers J.E."/>
            <person name="Hubner S."/>
            <person name="Bellec A."/>
            <person name="Berard A."/>
            <person name="Berges H."/>
            <person name="Blanchet N."/>
            <person name="Boniface M.C."/>
            <person name="Brunel D."/>
            <person name="Catrice O."/>
            <person name="Chaidir N."/>
            <person name="Claudel C."/>
            <person name="Donnadieu C."/>
            <person name="Faraut T."/>
            <person name="Fievet G."/>
            <person name="Helmstetter N."/>
            <person name="King M."/>
            <person name="Knapp S.J."/>
            <person name="Lai Z."/>
            <person name="Le Paslier M.C."/>
            <person name="Lippi Y."/>
            <person name="Lorenzon L."/>
            <person name="Mandel J.R."/>
            <person name="Marage G."/>
            <person name="Marchand G."/>
            <person name="Marquand E."/>
            <person name="Bret-Mestries E."/>
            <person name="Morien E."/>
            <person name="Nambeesan S."/>
            <person name="Nguyen T."/>
            <person name="Pegot-Espagnet P."/>
            <person name="Pouilly N."/>
            <person name="Raftis F."/>
            <person name="Sallet E."/>
            <person name="Schiex T."/>
            <person name="Thomas J."/>
            <person name="Vandecasteele C."/>
            <person name="Vares D."/>
            <person name="Vear F."/>
            <person name="Vautrin S."/>
            <person name="Crespi M."/>
            <person name="Mangin B."/>
            <person name="Burke J.M."/>
            <person name="Salse J."/>
            <person name="Munos S."/>
            <person name="Vincourt P."/>
            <person name="Rieseberg L.H."/>
            <person name="Langlade N.B."/>
        </authorList>
    </citation>
    <scope>NUCLEOTIDE SEQUENCE</scope>
    <source>
        <tissue evidence="1">Leaves</tissue>
    </source>
</reference>